<evidence type="ECO:0000313" key="8">
    <source>
        <dbReference type="EMBL" id="CAD7273053.1"/>
    </source>
</evidence>
<dbReference type="PANTHER" id="PTHR10165:SF103">
    <property type="entry name" value="PHOSPHOLIPID PHOSPHATASE HOMOLOG 1.2 HOMOLOG"/>
    <property type="match status" value="1"/>
</dbReference>
<dbReference type="SMART" id="SM00014">
    <property type="entry name" value="acidPPc"/>
    <property type="match status" value="1"/>
</dbReference>
<feature type="transmembrane region" description="Helical" evidence="6">
    <location>
        <begin position="191"/>
        <end position="211"/>
    </location>
</feature>
<evidence type="ECO:0000256" key="4">
    <source>
        <dbReference type="ARBA" id="ARBA00022989"/>
    </source>
</evidence>
<dbReference type="OrthoDB" id="8907274at2759"/>
<dbReference type="InterPro" id="IPR000326">
    <property type="entry name" value="PAP2/HPO"/>
</dbReference>
<dbReference type="SUPFAM" id="SSF48317">
    <property type="entry name" value="Acid phosphatase/Vanadium-dependent haloperoxidase"/>
    <property type="match status" value="1"/>
</dbReference>
<keyword evidence="3 6" id="KW-0812">Transmembrane</keyword>
<gene>
    <name evidence="8" type="ORF">NMOB1V02_LOCUS957</name>
</gene>
<evidence type="ECO:0000313" key="9">
    <source>
        <dbReference type="Proteomes" id="UP000678499"/>
    </source>
</evidence>
<evidence type="ECO:0000256" key="3">
    <source>
        <dbReference type="ARBA" id="ARBA00022692"/>
    </source>
</evidence>
<sequence length="356" mass="38579">MWQTQQVDRGAGVRPSTRIRVSARGGCEAVPKNTMGVTKSQRVAPSLVVDPVGGDGAAVALELGAVKQEPVWSSSEAAADADEDGQLKKRSHCLACCSVRGLLEFLVVLAGLLFIALKNKGDIAIQPWGFYCSDASLQKVENGDTISPLMLLSVSILAPIILVVVNEFMVESATNGFSWRRGFRRSRGPTAVFFLAIFYTAVSTDVLKFYMSMPRPHFFQTCKPKFDEDDCLANRFITEFTCTASGSKSRIIDSQQSFPSGHASISAAAATAVIAYTVERIVCKWRQHGGLHAVRRSDGSPALGIMGINRMVPGVICVCSFVWAMVCGLSRVKDHRHHWWDVLVGAIIGVLVALIS</sequence>
<feature type="transmembrane region" description="Helical" evidence="6">
    <location>
        <begin position="303"/>
        <end position="326"/>
    </location>
</feature>
<comment type="similarity">
    <text evidence="2">Belongs to the PA-phosphatase related phosphoesterase family.</text>
</comment>
<keyword evidence="4 6" id="KW-1133">Transmembrane helix</keyword>
<reference evidence="8" key="1">
    <citation type="submission" date="2020-11" db="EMBL/GenBank/DDBJ databases">
        <authorList>
            <person name="Tran Van P."/>
        </authorList>
    </citation>
    <scope>NUCLEOTIDE SEQUENCE</scope>
</reference>
<proteinExistence type="inferred from homology"/>
<evidence type="ECO:0000256" key="6">
    <source>
        <dbReference type="SAM" id="Phobius"/>
    </source>
</evidence>
<protein>
    <recommendedName>
        <fullName evidence="7">Phosphatidic acid phosphatase type 2/haloperoxidase domain-containing protein</fullName>
    </recommendedName>
</protein>
<dbReference type="Proteomes" id="UP000678499">
    <property type="component" value="Unassembled WGS sequence"/>
</dbReference>
<dbReference type="GO" id="GO:0005886">
    <property type="term" value="C:plasma membrane"/>
    <property type="evidence" value="ECO:0007669"/>
    <property type="project" value="TreeGrafter"/>
</dbReference>
<dbReference type="EMBL" id="CAJPEX010000086">
    <property type="protein sequence ID" value="CAG0913205.1"/>
    <property type="molecule type" value="Genomic_DNA"/>
</dbReference>
<keyword evidence="5 6" id="KW-0472">Membrane</keyword>
<dbReference type="EMBL" id="OA882123">
    <property type="protein sequence ID" value="CAD7273053.1"/>
    <property type="molecule type" value="Genomic_DNA"/>
</dbReference>
<feature type="non-terminal residue" evidence="8">
    <location>
        <position position="356"/>
    </location>
</feature>
<keyword evidence="9" id="KW-1185">Reference proteome</keyword>
<feature type="domain" description="Phosphatidic acid phosphatase type 2/haloperoxidase" evidence="7">
    <location>
        <begin position="193"/>
        <end position="356"/>
    </location>
</feature>
<feature type="transmembrane region" description="Helical" evidence="6">
    <location>
        <begin position="149"/>
        <end position="170"/>
    </location>
</feature>
<dbReference type="PANTHER" id="PTHR10165">
    <property type="entry name" value="LIPID PHOSPHATE PHOSPHATASE"/>
    <property type="match status" value="1"/>
</dbReference>
<evidence type="ECO:0000259" key="7">
    <source>
        <dbReference type="SMART" id="SM00014"/>
    </source>
</evidence>
<organism evidence="8">
    <name type="scientific">Notodromas monacha</name>
    <dbReference type="NCBI Taxonomy" id="399045"/>
    <lineage>
        <taxon>Eukaryota</taxon>
        <taxon>Metazoa</taxon>
        <taxon>Ecdysozoa</taxon>
        <taxon>Arthropoda</taxon>
        <taxon>Crustacea</taxon>
        <taxon>Oligostraca</taxon>
        <taxon>Ostracoda</taxon>
        <taxon>Podocopa</taxon>
        <taxon>Podocopida</taxon>
        <taxon>Cypridocopina</taxon>
        <taxon>Cypridoidea</taxon>
        <taxon>Cyprididae</taxon>
        <taxon>Notodromas</taxon>
    </lineage>
</organism>
<dbReference type="GO" id="GO:0008195">
    <property type="term" value="F:phosphatidate phosphatase activity"/>
    <property type="evidence" value="ECO:0007669"/>
    <property type="project" value="TreeGrafter"/>
</dbReference>
<comment type="subcellular location">
    <subcellularLocation>
        <location evidence="1">Membrane</location>
        <topology evidence="1">Multi-pass membrane protein</topology>
    </subcellularLocation>
</comment>
<feature type="transmembrane region" description="Helical" evidence="6">
    <location>
        <begin position="338"/>
        <end position="355"/>
    </location>
</feature>
<dbReference type="InterPro" id="IPR036938">
    <property type="entry name" value="PAP2/HPO_sf"/>
</dbReference>
<dbReference type="Pfam" id="PF01569">
    <property type="entry name" value="PAP2"/>
    <property type="match status" value="1"/>
</dbReference>
<evidence type="ECO:0000256" key="5">
    <source>
        <dbReference type="ARBA" id="ARBA00023136"/>
    </source>
</evidence>
<dbReference type="GO" id="GO:0006644">
    <property type="term" value="P:phospholipid metabolic process"/>
    <property type="evidence" value="ECO:0007669"/>
    <property type="project" value="InterPro"/>
</dbReference>
<accession>A0A7R9BE97</accession>
<dbReference type="GO" id="GO:0046839">
    <property type="term" value="P:phospholipid dephosphorylation"/>
    <property type="evidence" value="ECO:0007669"/>
    <property type="project" value="TreeGrafter"/>
</dbReference>
<evidence type="ECO:0000256" key="2">
    <source>
        <dbReference type="ARBA" id="ARBA00008816"/>
    </source>
</evidence>
<name>A0A7R9BE97_9CRUS</name>
<feature type="transmembrane region" description="Helical" evidence="6">
    <location>
        <begin position="93"/>
        <end position="117"/>
    </location>
</feature>
<dbReference type="GO" id="GO:0007165">
    <property type="term" value="P:signal transduction"/>
    <property type="evidence" value="ECO:0007669"/>
    <property type="project" value="TreeGrafter"/>
</dbReference>
<dbReference type="Gene3D" id="1.20.144.10">
    <property type="entry name" value="Phosphatidic acid phosphatase type 2/haloperoxidase"/>
    <property type="match status" value="1"/>
</dbReference>
<evidence type="ECO:0000256" key="1">
    <source>
        <dbReference type="ARBA" id="ARBA00004141"/>
    </source>
</evidence>
<dbReference type="AlphaFoldDB" id="A0A7R9BE97"/>
<dbReference type="InterPro" id="IPR043216">
    <property type="entry name" value="PAP-like"/>
</dbReference>